<dbReference type="NCBIfam" id="TIGR02727">
    <property type="entry name" value="MTHFS_bact"/>
    <property type="match status" value="1"/>
</dbReference>
<evidence type="ECO:0000256" key="1">
    <source>
        <dbReference type="ARBA" id="ARBA00010638"/>
    </source>
</evidence>
<evidence type="ECO:0000256" key="4">
    <source>
        <dbReference type="PIRSR" id="PIRSR006806-1"/>
    </source>
</evidence>
<comment type="similarity">
    <text evidence="1 5">Belongs to the 5-formyltetrahydrofolate cyclo-ligase family.</text>
</comment>
<dbReference type="EC" id="6.3.3.2" evidence="5"/>
<dbReference type="PIRSF" id="PIRSF006806">
    <property type="entry name" value="FTHF_cligase"/>
    <property type="match status" value="1"/>
</dbReference>
<evidence type="ECO:0000313" key="7">
    <source>
        <dbReference type="Proteomes" id="UP000182379"/>
    </source>
</evidence>
<dbReference type="RefSeq" id="WP_012938866.1">
    <property type="nucleotide sequence ID" value="NZ_CAMEFB010000025.1"/>
</dbReference>
<evidence type="ECO:0000256" key="3">
    <source>
        <dbReference type="ARBA" id="ARBA00022840"/>
    </source>
</evidence>
<evidence type="ECO:0000256" key="2">
    <source>
        <dbReference type="ARBA" id="ARBA00022741"/>
    </source>
</evidence>
<gene>
    <name evidence="6" type="ORF">SAMN05216495_12019</name>
</gene>
<dbReference type="OMA" id="STIYPCQ"/>
<protein>
    <recommendedName>
        <fullName evidence="5">5-formyltetrahydrofolate cyclo-ligase</fullName>
        <ecNumber evidence="5">6.3.3.2</ecNumber>
    </recommendedName>
</protein>
<dbReference type="GO" id="GO:0030272">
    <property type="term" value="F:5-formyltetrahydrofolate cyclo-ligase activity"/>
    <property type="evidence" value="ECO:0007669"/>
    <property type="project" value="UniProtKB-EC"/>
</dbReference>
<dbReference type="Proteomes" id="UP000182379">
    <property type="component" value="Unassembled WGS sequence"/>
</dbReference>
<evidence type="ECO:0000256" key="5">
    <source>
        <dbReference type="RuleBase" id="RU361279"/>
    </source>
</evidence>
<keyword evidence="6" id="KW-0436">Ligase</keyword>
<comment type="cofactor">
    <cofactor evidence="5">
        <name>Mg(2+)</name>
        <dbReference type="ChEBI" id="CHEBI:18420"/>
    </cofactor>
</comment>
<dbReference type="AlphaFoldDB" id="A0A1H3AJR6"/>
<dbReference type="PANTHER" id="PTHR23407">
    <property type="entry name" value="ATPASE INHIBITOR/5-FORMYLTETRAHYDROFOLATE CYCLO-LIGASE"/>
    <property type="match status" value="1"/>
</dbReference>
<name>A0A1H3AJR6_ACIFE</name>
<reference evidence="6 7" key="1">
    <citation type="submission" date="2016-10" db="EMBL/GenBank/DDBJ databases">
        <authorList>
            <person name="Varghese N."/>
            <person name="Submissions S."/>
        </authorList>
    </citation>
    <scope>NUCLEOTIDE SEQUENCE [LARGE SCALE GENOMIC DNA]</scope>
    <source>
        <strain evidence="6 7">WCC6</strain>
    </source>
</reference>
<keyword evidence="3 4" id="KW-0067">ATP-binding</keyword>
<feature type="binding site" evidence="4">
    <location>
        <begin position="3"/>
        <end position="7"/>
    </location>
    <ligand>
        <name>ATP</name>
        <dbReference type="ChEBI" id="CHEBI:30616"/>
    </ligand>
</feature>
<dbReference type="InterPro" id="IPR002698">
    <property type="entry name" value="FTHF_cligase"/>
</dbReference>
<keyword evidence="5" id="KW-0479">Metal-binding</keyword>
<evidence type="ECO:0000313" key="6">
    <source>
        <dbReference type="EMBL" id="SDX29079.1"/>
    </source>
</evidence>
<organism evidence="6 7">
    <name type="scientific">Acidaminococcus fermentans</name>
    <dbReference type="NCBI Taxonomy" id="905"/>
    <lineage>
        <taxon>Bacteria</taxon>
        <taxon>Bacillati</taxon>
        <taxon>Bacillota</taxon>
        <taxon>Negativicutes</taxon>
        <taxon>Acidaminococcales</taxon>
        <taxon>Acidaminococcaceae</taxon>
        <taxon>Acidaminococcus</taxon>
    </lineage>
</organism>
<keyword evidence="5" id="KW-0460">Magnesium</keyword>
<comment type="caution">
    <text evidence="6">The sequence shown here is derived from an EMBL/GenBank/DDBJ whole genome shotgun (WGS) entry which is preliminary data.</text>
</comment>
<dbReference type="GO" id="GO:0035999">
    <property type="term" value="P:tetrahydrofolate interconversion"/>
    <property type="evidence" value="ECO:0007669"/>
    <property type="project" value="TreeGrafter"/>
</dbReference>
<sequence length="191" mass="21489">MEKKAVRQEIRERIQKLNQREIHRFNREINSHIVNSRLFLEGKVIMGYLAEPGEVNIDQSLQTALNMGKTVCVPQILEAPGEMAAARLVTLKKLGRDRYGIRTPQEPVETIAPEDIDLVLTPGLGFTAQGERLGRGAGYYDRFLPRCTKGVPMAIGYEVQVRKELPTSAHDAKVRYLCTEKGLRVCKTNGK</sequence>
<dbReference type="GO" id="GO:0005524">
    <property type="term" value="F:ATP binding"/>
    <property type="evidence" value="ECO:0007669"/>
    <property type="project" value="UniProtKB-KW"/>
</dbReference>
<dbReference type="Pfam" id="PF01812">
    <property type="entry name" value="5-FTHF_cyc-lig"/>
    <property type="match status" value="1"/>
</dbReference>
<proteinExistence type="inferred from homology"/>
<dbReference type="GO" id="GO:0009396">
    <property type="term" value="P:folic acid-containing compound biosynthetic process"/>
    <property type="evidence" value="ECO:0007669"/>
    <property type="project" value="TreeGrafter"/>
</dbReference>
<dbReference type="PANTHER" id="PTHR23407:SF1">
    <property type="entry name" value="5-FORMYLTETRAHYDROFOLATE CYCLO-LIGASE"/>
    <property type="match status" value="1"/>
</dbReference>
<dbReference type="GO" id="GO:0046872">
    <property type="term" value="F:metal ion binding"/>
    <property type="evidence" value="ECO:0007669"/>
    <property type="project" value="UniProtKB-KW"/>
</dbReference>
<feature type="binding site" evidence="4">
    <location>
        <begin position="132"/>
        <end position="140"/>
    </location>
    <ligand>
        <name>ATP</name>
        <dbReference type="ChEBI" id="CHEBI:30616"/>
    </ligand>
</feature>
<accession>A0A1H3AJR6</accession>
<feature type="binding site" evidence="4">
    <location>
        <position position="49"/>
    </location>
    <ligand>
        <name>substrate</name>
    </ligand>
</feature>
<dbReference type="Gene3D" id="3.40.50.10420">
    <property type="entry name" value="NagB/RpiA/CoA transferase-like"/>
    <property type="match status" value="1"/>
</dbReference>
<dbReference type="InterPro" id="IPR037171">
    <property type="entry name" value="NagB/RpiA_transferase-like"/>
</dbReference>
<keyword evidence="2 4" id="KW-0547">Nucleotide-binding</keyword>
<comment type="catalytic activity">
    <reaction evidence="5">
        <text>(6S)-5-formyl-5,6,7,8-tetrahydrofolate + ATP = (6R)-5,10-methenyltetrahydrofolate + ADP + phosphate</text>
        <dbReference type="Rhea" id="RHEA:10488"/>
        <dbReference type="ChEBI" id="CHEBI:30616"/>
        <dbReference type="ChEBI" id="CHEBI:43474"/>
        <dbReference type="ChEBI" id="CHEBI:57455"/>
        <dbReference type="ChEBI" id="CHEBI:57457"/>
        <dbReference type="ChEBI" id="CHEBI:456216"/>
        <dbReference type="EC" id="6.3.3.2"/>
    </reaction>
</comment>
<dbReference type="GeneID" id="78335857"/>
<dbReference type="InterPro" id="IPR024185">
    <property type="entry name" value="FTHF_cligase-like_sf"/>
</dbReference>
<dbReference type="SUPFAM" id="SSF100950">
    <property type="entry name" value="NagB/RpiA/CoA transferase-like"/>
    <property type="match status" value="1"/>
</dbReference>
<dbReference type="EMBL" id="FNOP01000020">
    <property type="protein sequence ID" value="SDX29079.1"/>
    <property type="molecule type" value="Genomic_DNA"/>
</dbReference>
<feature type="binding site" evidence="4">
    <location>
        <position position="54"/>
    </location>
    <ligand>
        <name>substrate</name>
    </ligand>
</feature>